<evidence type="ECO:0000313" key="3">
    <source>
        <dbReference type="Proteomes" id="UP000317355"/>
    </source>
</evidence>
<sequence>MKFRWLNLSIIPFLISTSVQAEGITEQQYSAIKHLGDLNGVALNCGYLTETQRMKKALVLALPKRRQFGEVFDTETNTAFLSFIEKKSSCPDEQTLSTEVDEAILKLDTVFAGQ</sequence>
<protein>
    <recommendedName>
        <fullName evidence="4">Rap1a immunity protein domain-containing protein</fullName>
    </recommendedName>
</protein>
<name>A0A558CTV9_9GAMM</name>
<evidence type="ECO:0000256" key="1">
    <source>
        <dbReference type="SAM" id="SignalP"/>
    </source>
</evidence>
<feature type="chain" id="PRO_5021823640" description="Rap1a immunity protein domain-containing protein" evidence="1">
    <location>
        <begin position="22"/>
        <end position="114"/>
    </location>
</feature>
<dbReference type="EMBL" id="VMRY01000073">
    <property type="protein sequence ID" value="TVT52207.1"/>
    <property type="molecule type" value="Genomic_DNA"/>
</dbReference>
<dbReference type="Proteomes" id="UP000317355">
    <property type="component" value="Unassembled WGS sequence"/>
</dbReference>
<dbReference type="AlphaFoldDB" id="A0A558CTV9"/>
<reference evidence="2 3" key="1">
    <citation type="submission" date="2019-07" db="EMBL/GenBank/DDBJ databases">
        <title>The pathways for chlorine oxyanion respiration interact through the shared metabolite chlorate.</title>
        <authorList>
            <person name="Barnum T.P."/>
            <person name="Cheng Y."/>
            <person name="Hill K.A."/>
            <person name="Lucas L.N."/>
            <person name="Carlson H.K."/>
            <person name="Coates J.D."/>
        </authorList>
    </citation>
    <scope>NUCLEOTIDE SEQUENCE [LARGE SCALE GENOMIC DNA]</scope>
    <source>
        <strain evidence="2">BK-3</strain>
    </source>
</reference>
<evidence type="ECO:0008006" key="4">
    <source>
        <dbReference type="Google" id="ProtNLM"/>
    </source>
</evidence>
<keyword evidence="1" id="KW-0732">Signal</keyword>
<feature type="signal peptide" evidence="1">
    <location>
        <begin position="1"/>
        <end position="21"/>
    </location>
</feature>
<gene>
    <name evidence="2" type="ORF">FHK82_14075</name>
</gene>
<proteinExistence type="predicted"/>
<accession>A0A558CTV9</accession>
<organism evidence="2 3">
    <name type="scientific">Sedimenticola thiotaurini</name>
    <dbReference type="NCBI Taxonomy" id="1543721"/>
    <lineage>
        <taxon>Bacteria</taxon>
        <taxon>Pseudomonadati</taxon>
        <taxon>Pseudomonadota</taxon>
        <taxon>Gammaproteobacteria</taxon>
        <taxon>Chromatiales</taxon>
        <taxon>Sedimenticolaceae</taxon>
        <taxon>Sedimenticola</taxon>
    </lineage>
</organism>
<comment type="caution">
    <text evidence="2">The sequence shown here is derived from an EMBL/GenBank/DDBJ whole genome shotgun (WGS) entry which is preliminary data.</text>
</comment>
<evidence type="ECO:0000313" key="2">
    <source>
        <dbReference type="EMBL" id="TVT52207.1"/>
    </source>
</evidence>